<dbReference type="GO" id="GO:0032993">
    <property type="term" value="C:protein-DNA complex"/>
    <property type="evidence" value="ECO:0007669"/>
    <property type="project" value="TreeGrafter"/>
</dbReference>
<feature type="modified residue" description="4-aspartylphosphate" evidence="6">
    <location>
        <position position="55"/>
    </location>
</feature>
<dbReference type="GO" id="GO:0005829">
    <property type="term" value="C:cytosol"/>
    <property type="evidence" value="ECO:0007669"/>
    <property type="project" value="TreeGrafter"/>
</dbReference>
<evidence type="ECO:0000256" key="6">
    <source>
        <dbReference type="PROSITE-ProRule" id="PRU00169"/>
    </source>
</evidence>
<dbReference type="Gene3D" id="3.40.50.2300">
    <property type="match status" value="1"/>
</dbReference>
<keyword evidence="2" id="KW-0902">Two-component regulatory system</keyword>
<sequence length="130" mass="14757">MNYAKKIVVAEDNSILALLLKYKLENEGYKIFMAANGKEAIDLIEEHNPDFILTDIMMPFVSGLELISHVRNKLNLSTPIIVFSASGQEEMVIKAFNLGASDFMSKPFSPNELVLRINRNLHQQTLLQKY</sequence>
<dbReference type="PROSITE" id="PS50110">
    <property type="entry name" value="RESPONSE_REGULATORY"/>
    <property type="match status" value="1"/>
</dbReference>
<keyword evidence="3" id="KW-0805">Transcription regulation</keyword>
<evidence type="ECO:0000256" key="3">
    <source>
        <dbReference type="ARBA" id="ARBA00023015"/>
    </source>
</evidence>
<reference evidence="8 9" key="1">
    <citation type="submission" date="2019-03" db="EMBL/GenBank/DDBJ databases">
        <title>Flavobacterium AR-3-4 sp. nov. isolated from arctic soil.</title>
        <authorList>
            <person name="Chaudhary D.K."/>
        </authorList>
    </citation>
    <scope>NUCLEOTIDE SEQUENCE [LARGE SCALE GENOMIC DNA]</scope>
    <source>
        <strain evidence="8 9">AR-3-4</strain>
    </source>
</reference>
<evidence type="ECO:0000256" key="4">
    <source>
        <dbReference type="ARBA" id="ARBA00023125"/>
    </source>
</evidence>
<dbReference type="InterPro" id="IPR011006">
    <property type="entry name" value="CheY-like_superfamily"/>
</dbReference>
<dbReference type="PANTHER" id="PTHR48111:SF1">
    <property type="entry name" value="TWO-COMPONENT RESPONSE REGULATOR ORR33"/>
    <property type="match status" value="1"/>
</dbReference>
<dbReference type="CDD" id="cd17574">
    <property type="entry name" value="REC_OmpR"/>
    <property type="match status" value="1"/>
</dbReference>
<evidence type="ECO:0000256" key="1">
    <source>
        <dbReference type="ARBA" id="ARBA00022553"/>
    </source>
</evidence>
<dbReference type="SUPFAM" id="SSF52172">
    <property type="entry name" value="CheY-like"/>
    <property type="match status" value="1"/>
</dbReference>
<dbReference type="OrthoDB" id="9789181at2"/>
<evidence type="ECO:0000259" key="7">
    <source>
        <dbReference type="PROSITE" id="PS50110"/>
    </source>
</evidence>
<accession>A0A4R5CF02</accession>
<proteinExistence type="predicted"/>
<keyword evidence="9" id="KW-1185">Reference proteome</keyword>
<feature type="domain" description="Response regulatory" evidence="7">
    <location>
        <begin position="6"/>
        <end position="121"/>
    </location>
</feature>
<dbReference type="Proteomes" id="UP000295479">
    <property type="component" value="Unassembled WGS sequence"/>
</dbReference>
<dbReference type="GO" id="GO:0000156">
    <property type="term" value="F:phosphorelay response regulator activity"/>
    <property type="evidence" value="ECO:0007669"/>
    <property type="project" value="TreeGrafter"/>
</dbReference>
<keyword evidence="4" id="KW-0238">DNA-binding</keyword>
<dbReference type="InterPro" id="IPR039420">
    <property type="entry name" value="WalR-like"/>
</dbReference>
<evidence type="ECO:0000256" key="2">
    <source>
        <dbReference type="ARBA" id="ARBA00023012"/>
    </source>
</evidence>
<dbReference type="PANTHER" id="PTHR48111">
    <property type="entry name" value="REGULATOR OF RPOS"/>
    <property type="match status" value="1"/>
</dbReference>
<dbReference type="InterPro" id="IPR001789">
    <property type="entry name" value="Sig_transdc_resp-reg_receiver"/>
</dbReference>
<organism evidence="8 9">
    <name type="scientific">Flavobacterium cellulosilyticum</name>
    <dbReference type="NCBI Taxonomy" id="2541731"/>
    <lineage>
        <taxon>Bacteria</taxon>
        <taxon>Pseudomonadati</taxon>
        <taxon>Bacteroidota</taxon>
        <taxon>Flavobacteriia</taxon>
        <taxon>Flavobacteriales</taxon>
        <taxon>Flavobacteriaceae</taxon>
        <taxon>Flavobacterium</taxon>
    </lineage>
</organism>
<dbReference type="Pfam" id="PF00072">
    <property type="entry name" value="Response_reg"/>
    <property type="match status" value="1"/>
</dbReference>
<dbReference type="GO" id="GO:0000976">
    <property type="term" value="F:transcription cis-regulatory region binding"/>
    <property type="evidence" value="ECO:0007669"/>
    <property type="project" value="TreeGrafter"/>
</dbReference>
<comment type="caution">
    <text evidence="8">The sequence shown here is derived from an EMBL/GenBank/DDBJ whole genome shotgun (WGS) entry which is preliminary data.</text>
</comment>
<gene>
    <name evidence="8" type="ORF">E0F76_06005</name>
</gene>
<dbReference type="GO" id="GO:0006355">
    <property type="term" value="P:regulation of DNA-templated transcription"/>
    <property type="evidence" value="ECO:0007669"/>
    <property type="project" value="TreeGrafter"/>
</dbReference>
<evidence type="ECO:0000313" key="8">
    <source>
        <dbReference type="EMBL" id="TDD98678.1"/>
    </source>
</evidence>
<dbReference type="RefSeq" id="WP_132002770.1">
    <property type="nucleotide sequence ID" value="NZ_SMFK01000002.1"/>
</dbReference>
<dbReference type="AlphaFoldDB" id="A0A4R5CF02"/>
<dbReference type="EMBL" id="SMFK01000002">
    <property type="protein sequence ID" value="TDD98678.1"/>
    <property type="molecule type" value="Genomic_DNA"/>
</dbReference>
<evidence type="ECO:0000256" key="5">
    <source>
        <dbReference type="ARBA" id="ARBA00023163"/>
    </source>
</evidence>
<keyword evidence="5" id="KW-0804">Transcription</keyword>
<protein>
    <submittedName>
        <fullName evidence="8">Response regulator</fullName>
    </submittedName>
</protein>
<keyword evidence="1 6" id="KW-0597">Phosphoprotein</keyword>
<dbReference type="SMART" id="SM00448">
    <property type="entry name" value="REC"/>
    <property type="match status" value="1"/>
</dbReference>
<name>A0A4R5CF02_9FLAO</name>
<evidence type="ECO:0000313" key="9">
    <source>
        <dbReference type="Proteomes" id="UP000295479"/>
    </source>
</evidence>